<protein>
    <submittedName>
        <fullName evidence="1">Uncharacterized protein</fullName>
    </submittedName>
</protein>
<accession>A0A0F9T868</accession>
<gene>
    <name evidence="1" type="ORF">LCGC14_0423300</name>
</gene>
<comment type="caution">
    <text evidence="1">The sequence shown here is derived from an EMBL/GenBank/DDBJ whole genome shotgun (WGS) entry which is preliminary data.</text>
</comment>
<evidence type="ECO:0000313" key="1">
    <source>
        <dbReference type="EMBL" id="KKN71167.1"/>
    </source>
</evidence>
<sequence length="200" mass="20428">MPDLATGKVLSDIVRGVSQAKKAVIMSAANKIDSLDLTEVKVNGVVMKLTGLTESPLQTAEVTFTQVAGNKVHTGSVTLPAGSTLVDIIVHAVAVWDSGTSAVMKVGDVADDDAYFTAIDLKATDLLAGEGIARGLTGGQEGADWGGGESAGDHFDRAYLATARVISGIITDTNVSGVAGRTRMTVVFSLPTTPVAATVV</sequence>
<dbReference type="AlphaFoldDB" id="A0A0F9T868"/>
<dbReference type="EMBL" id="LAZR01000388">
    <property type="protein sequence ID" value="KKN71167.1"/>
    <property type="molecule type" value="Genomic_DNA"/>
</dbReference>
<reference evidence="1" key="1">
    <citation type="journal article" date="2015" name="Nature">
        <title>Complex archaea that bridge the gap between prokaryotes and eukaryotes.</title>
        <authorList>
            <person name="Spang A."/>
            <person name="Saw J.H."/>
            <person name="Jorgensen S.L."/>
            <person name="Zaremba-Niedzwiedzka K."/>
            <person name="Martijn J."/>
            <person name="Lind A.E."/>
            <person name="van Eijk R."/>
            <person name="Schleper C."/>
            <person name="Guy L."/>
            <person name="Ettema T.J."/>
        </authorList>
    </citation>
    <scope>NUCLEOTIDE SEQUENCE</scope>
</reference>
<name>A0A0F9T868_9ZZZZ</name>
<organism evidence="1">
    <name type="scientific">marine sediment metagenome</name>
    <dbReference type="NCBI Taxonomy" id="412755"/>
    <lineage>
        <taxon>unclassified sequences</taxon>
        <taxon>metagenomes</taxon>
        <taxon>ecological metagenomes</taxon>
    </lineage>
</organism>
<proteinExistence type="predicted"/>